<keyword evidence="9" id="KW-0560">Oxidoreductase</keyword>
<sequence>MPVSRHFTILYGSQTGQAQAIAEEIHEKSSQNGLETKLFCLSQTEKKFSLEREPVVVFVVSTTGEGDPPDTMLKFMRRLKKKTLPSDHLKNCQYALLALGDTNYTNFCNNGKTLDRRLHDLGAKHFYDTGHADDAVGLELVVEPWIDGLWDAVKECLGMNEISNESVDDLHDGKGNDIQDVGKDSNSASSVIHNGKPQGIEENNQKIESEIQKNSKEKENPIESSPRESMSNDNRKNNSENCIPNETPTIQPQASLKRSVEPLSSSSLSIPLCSPPYLEIDFESENTMPSKDDLSHGRQSLSMATIVSAKQLTANDAVKTALEIELDITDCGLDYEPGDSFDILCSNNEDEVSELIGRLGLDDAADIPFRTSVIPSTTKKVASRPKHIPELCTMKHAFLNCLEIRAVPKKALIRMLVEYTENPQEKRRLQELCSKQGSSDYHAFVREPSVCLLEILKAFPSCKPPFQRLLEHLPHLSPRPYSVSSSPLSDPCRLKFVFNVVEFSPFEDLRCNRKGVCTGWLSKVTKEMKSMGQDDDNLSNEFRNIDLSNRSSNKIIQVPVSARKNPGFRLPEDLKVPTIMIGPGTGVAPFLGFLEHRKLQIERCNGDKQKGEMWLFYGCRHREKDFLYKEELESYHHSGILDHLVVSFSRENSDCLCPRYVQDNLKLHAANLGNLLFNNHAVVYVCGDAKNMAKDVFTTFCDIIEQHLGVSKAEAIKEMAKLRAEKRYHEDVWT</sequence>
<dbReference type="InterPro" id="IPR001709">
    <property type="entry name" value="Flavoprot_Pyr_Nucl_cyt_Rdtase"/>
</dbReference>
<keyword evidence="4" id="KW-0285">Flavoprotein</keyword>
<evidence type="ECO:0000256" key="9">
    <source>
        <dbReference type="ARBA" id="ARBA00023002"/>
    </source>
</evidence>
<keyword evidence="8" id="KW-0521">NADP</keyword>
<dbReference type="Proteomes" id="UP000515163">
    <property type="component" value="Unplaced"/>
</dbReference>
<dbReference type="SUPFAM" id="SSF52343">
    <property type="entry name" value="Ferredoxin reductase-like, C-terminal NADP-linked domain"/>
    <property type="match status" value="1"/>
</dbReference>
<dbReference type="PROSITE" id="PS50902">
    <property type="entry name" value="FLAVODOXIN_LIKE"/>
    <property type="match status" value="1"/>
</dbReference>
<dbReference type="InterPro" id="IPR001433">
    <property type="entry name" value="OxRdtase_FAD/NAD-bd"/>
</dbReference>
<organism evidence="16 18">
    <name type="scientific">Actinia tenebrosa</name>
    <name type="common">Australian red waratah sea anemone</name>
    <dbReference type="NCBI Taxonomy" id="6105"/>
    <lineage>
        <taxon>Eukaryota</taxon>
        <taxon>Metazoa</taxon>
        <taxon>Cnidaria</taxon>
        <taxon>Anthozoa</taxon>
        <taxon>Hexacorallia</taxon>
        <taxon>Actiniaria</taxon>
        <taxon>Actiniidae</taxon>
        <taxon>Actinia</taxon>
    </lineage>
</organism>
<keyword evidence="7" id="KW-0274">FAD</keyword>
<evidence type="ECO:0000256" key="10">
    <source>
        <dbReference type="ARBA" id="ARBA00023167"/>
    </source>
</evidence>
<evidence type="ECO:0000313" key="18">
    <source>
        <dbReference type="RefSeq" id="XP_031564826.1"/>
    </source>
</evidence>
<evidence type="ECO:0000256" key="13">
    <source>
        <dbReference type="SAM" id="MobiDB-lite"/>
    </source>
</evidence>
<evidence type="ECO:0000256" key="8">
    <source>
        <dbReference type="ARBA" id="ARBA00022857"/>
    </source>
</evidence>
<dbReference type="FunFam" id="3.40.50.360:FF:000059">
    <property type="entry name" value="5-methyltetrahydrofolate-homocysteine methyltransferase reductase"/>
    <property type="match status" value="1"/>
</dbReference>
<dbReference type="GO" id="GO:0030586">
    <property type="term" value="F:[methionine synthase] reductase (NADPH) activity"/>
    <property type="evidence" value="ECO:0007669"/>
    <property type="project" value="UniProtKB-EC"/>
</dbReference>
<dbReference type="KEGG" id="aten:116300168"/>
<feature type="compositionally biased region" description="Polar residues" evidence="13">
    <location>
        <begin position="239"/>
        <end position="254"/>
    </location>
</feature>
<dbReference type="SUPFAM" id="SSF63380">
    <property type="entry name" value="Riboflavin synthase domain-like"/>
    <property type="match status" value="1"/>
</dbReference>
<dbReference type="PRINTS" id="PR00371">
    <property type="entry name" value="FPNCR"/>
</dbReference>
<dbReference type="GO" id="GO:0005829">
    <property type="term" value="C:cytosol"/>
    <property type="evidence" value="ECO:0007669"/>
    <property type="project" value="TreeGrafter"/>
</dbReference>
<evidence type="ECO:0000256" key="2">
    <source>
        <dbReference type="ARBA" id="ARBA00001974"/>
    </source>
</evidence>
<dbReference type="RefSeq" id="XP_031564826.1">
    <property type="nucleotide sequence ID" value="XM_031708966.1"/>
</dbReference>
<dbReference type="EC" id="1.16.1.8" evidence="11"/>
<feature type="compositionally biased region" description="Basic and acidic residues" evidence="13">
    <location>
        <begin position="168"/>
        <end position="183"/>
    </location>
</feature>
<evidence type="ECO:0000256" key="1">
    <source>
        <dbReference type="ARBA" id="ARBA00001917"/>
    </source>
</evidence>
<evidence type="ECO:0000256" key="5">
    <source>
        <dbReference type="ARBA" id="ARBA00022643"/>
    </source>
</evidence>
<dbReference type="GO" id="GO:0010181">
    <property type="term" value="F:FMN binding"/>
    <property type="evidence" value="ECO:0007669"/>
    <property type="project" value="InterPro"/>
</dbReference>
<dbReference type="InterPro" id="IPR017927">
    <property type="entry name" value="FAD-bd_FR_type"/>
</dbReference>
<dbReference type="GO" id="GO:0050660">
    <property type="term" value="F:flavin adenine dinucleotide binding"/>
    <property type="evidence" value="ECO:0007669"/>
    <property type="project" value="TreeGrafter"/>
</dbReference>
<dbReference type="SUPFAM" id="SSF52218">
    <property type="entry name" value="Flavoproteins"/>
    <property type="match status" value="1"/>
</dbReference>
<comment type="cofactor">
    <cofactor evidence="2">
        <name>FAD</name>
        <dbReference type="ChEBI" id="CHEBI:57692"/>
    </cofactor>
</comment>
<dbReference type="InterPro" id="IPR003097">
    <property type="entry name" value="CysJ-like_FAD-binding"/>
</dbReference>
<dbReference type="InterPro" id="IPR023173">
    <property type="entry name" value="NADPH_Cyt_P450_Rdtase_alpha"/>
</dbReference>
<name>A0A6P8IBS8_ACTTE</name>
<evidence type="ECO:0000256" key="11">
    <source>
        <dbReference type="ARBA" id="ARBA00039088"/>
    </source>
</evidence>
<gene>
    <name evidence="17 18" type="primary">LOC116300168</name>
</gene>
<evidence type="ECO:0000259" key="14">
    <source>
        <dbReference type="PROSITE" id="PS50902"/>
    </source>
</evidence>
<dbReference type="Gene3D" id="1.20.990.10">
    <property type="entry name" value="NADPH-cytochrome p450 Reductase, Chain A, domain 3"/>
    <property type="match status" value="1"/>
</dbReference>
<protein>
    <recommendedName>
        <fullName evidence="12">Methionine synthase reductase</fullName>
        <ecNumber evidence="11">1.16.1.8</ecNumber>
    </recommendedName>
</protein>
<dbReference type="PANTHER" id="PTHR19384:SF84">
    <property type="entry name" value="METHIONINE SYNTHASE REDUCTASE"/>
    <property type="match status" value="1"/>
</dbReference>
<evidence type="ECO:0000313" key="16">
    <source>
        <dbReference type="Proteomes" id="UP000515163"/>
    </source>
</evidence>
<reference evidence="17 18" key="1">
    <citation type="submission" date="2025-04" db="UniProtKB">
        <authorList>
            <consortium name="RefSeq"/>
        </authorList>
    </citation>
    <scope>IDENTIFICATION</scope>
    <source>
        <tissue evidence="17 18">Tentacle</tissue>
    </source>
</reference>
<keyword evidence="5" id="KW-0288">FMN</keyword>
<dbReference type="Gene3D" id="3.40.50.360">
    <property type="match status" value="1"/>
</dbReference>
<keyword evidence="16" id="KW-1185">Reference proteome</keyword>
<feature type="region of interest" description="Disordered" evidence="13">
    <location>
        <begin position="165"/>
        <end position="268"/>
    </location>
</feature>
<dbReference type="GO" id="GO:0050667">
    <property type="term" value="P:homocysteine metabolic process"/>
    <property type="evidence" value="ECO:0007669"/>
    <property type="project" value="TreeGrafter"/>
</dbReference>
<dbReference type="PRINTS" id="PR00369">
    <property type="entry name" value="FLAVODOXIN"/>
</dbReference>
<dbReference type="AlphaFoldDB" id="A0A6P8IBS8"/>
<evidence type="ECO:0000313" key="17">
    <source>
        <dbReference type="RefSeq" id="XP_031564825.1"/>
    </source>
</evidence>
<keyword evidence="10" id="KW-0486">Methionine biosynthesis</keyword>
<dbReference type="CDD" id="cd06203">
    <property type="entry name" value="methionine_synthase_red"/>
    <property type="match status" value="1"/>
</dbReference>
<dbReference type="Pfam" id="PF00175">
    <property type="entry name" value="NAD_binding_1"/>
    <property type="match status" value="1"/>
</dbReference>
<dbReference type="OrthoDB" id="1856718at2759"/>
<dbReference type="GeneID" id="116300168"/>
<dbReference type="Gene3D" id="2.40.30.10">
    <property type="entry name" value="Translation factors"/>
    <property type="match status" value="1"/>
</dbReference>
<evidence type="ECO:0000256" key="7">
    <source>
        <dbReference type="ARBA" id="ARBA00022827"/>
    </source>
</evidence>
<evidence type="ECO:0000256" key="4">
    <source>
        <dbReference type="ARBA" id="ARBA00022630"/>
    </source>
</evidence>
<feature type="domain" description="FAD-binding FR-type" evidence="15">
    <location>
        <begin position="299"/>
        <end position="571"/>
    </location>
</feature>
<dbReference type="InterPro" id="IPR029039">
    <property type="entry name" value="Flavoprotein-like_sf"/>
</dbReference>
<evidence type="ECO:0000259" key="15">
    <source>
        <dbReference type="PROSITE" id="PS51384"/>
    </source>
</evidence>
<dbReference type="InterPro" id="IPR001094">
    <property type="entry name" value="Flavdoxin-like"/>
</dbReference>
<dbReference type="Pfam" id="PF00258">
    <property type="entry name" value="Flavodoxin_1"/>
    <property type="match status" value="1"/>
</dbReference>
<dbReference type="InterPro" id="IPR039261">
    <property type="entry name" value="FNR_nucleotide-bd"/>
</dbReference>
<keyword evidence="6" id="KW-0949">S-adenosyl-L-methionine</keyword>
<comment type="cofactor">
    <cofactor evidence="1">
        <name>FMN</name>
        <dbReference type="ChEBI" id="CHEBI:58210"/>
    </cofactor>
</comment>
<dbReference type="FunFam" id="3.40.50.80:FF:000018">
    <property type="entry name" value="NADPH--cytochrome P450 reductase"/>
    <property type="match status" value="1"/>
</dbReference>
<evidence type="ECO:0000256" key="6">
    <source>
        <dbReference type="ARBA" id="ARBA00022691"/>
    </source>
</evidence>
<accession>A0A6P8IBS8</accession>
<keyword evidence="3" id="KW-0028">Amino-acid biosynthesis</keyword>
<dbReference type="PANTHER" id="PTHR19384">
    <property type="entry name" value="NITRIC OXIDE SYNTHASE-RELATED"/>
    <property type="match status" value="1"/>
</dbReference>
<feature type="compositionally biased region" description="Low complexity" evidence="13">
    <location>
        <begin position="255"/>
        <end position="268"/>
    </location>
</feature>
<dbReference type="InterPro" id="IPR008254">
    <property type="entry name" value="Flavodoxin/NO_synth"/>
</dbReference>
<dbReference type="FunFam" id="1.20.990.10:FF:000007">
    <property type="entry name" value="Methionine synthase reductase"/>
    <property type="match status" value="1"/>
</dbReference>
<feature type="compositionally biased region" description="Basic and acidic residues" evidence="13">
    <location>
        <begin position="203"/>
        <end position="221"/>
    </location>
</feature>
<dbReference type="GO" id="GO:0009086">
    <property type="term" value="P:methionine biosynthetic process"/>
    <property type="evidence" value="ECO:0007669"/>
    <property type="project" value="UniProtKB-KW"/>
</dbReference>
<evidence type="ECO:0000256" key="12">
    <source>
        <dbReference type="ARBA" id="ARBA00040659"/>
    </source>
</evidence>
<dbReference type="Gene3D" id="3.40.50.80">
    <property type="entry name" value="Nucleotide-binding domain of ferredoxin-NADP reductase (FNR) module"/>
    <property type="match status" value="1"/>
</dbReference>
<dbReference type="Pfam" id="PF00667">
    <property type="entry name" value="FAD_binding_1"/>
    <property type="match status" value="1"/>
</dbReference>
<evidence type="ECO:0000256" key="3">
    <source>
        <dbReference type="ARBA" id="ARBA00022605"/>
    </source>
</evidence>
<dbReference type="PROSITE" id="PS51384">
    <property type="entry name" value="FAD_FR"/>
    <property type="match status" value="1"/>
</dbReference>
<dbReference type="RefSeq" id="XP_031564825.1">
    <property type="nucleotide sequence ID" value="XM_031708965.1"/>
</dbReference>
<dbReference type="InterPro" id="IPR017938">
    <property type="entry name" value="Riboflavin_synthase-like_b-brl"/>
</dbReference>
<proteinExistence type="predicted"/>
<feature type="domain" description="Flavodoxin-like" evidence="14">
    <location>
        <begin position="7"/>
        <end position="150"/>
    </location>
</feature>